<dbReference type="EMBL" id="GBXM01005224">
    <property type="protein sequence ID" value="JAI03354.1"/>
    <property type="molecule type" value="Transcribed_RNA"/>
</dbReference>
<dbReference type="AlphaFoldDB" id="A0A0E9XNT5"/>
<organism evidence="1">
    <name type="scientific">Anguilla anguilla</name>
    <name type="common">European freshwater eel</name>
    <name type="synonym">Muraena anguilla</name>
    <dbReference type="NCBI Taxonomy" id="7936"/>
    <lineage>
        <taxon>Eukaryota</taxon>
        <taxon>Metazoa</taxon>
        <taxon>Chordata</taxon>
        <taxon>Craniata</taxon>
        <taxon>Vertebrata</taxon>
        <taxon>Euteleostomi</taxon>
        <taxon>Actinopterygii</taxon>
        <taxon>Neopterygii</taxon>
        <taxon>Teleostei</taxon>
        <taxon>Anguilliformes</taxon>
        <taxon>Anguillidae</taxon>
        <taxon>Anguilla</taxon>
    </lineage>
</organism>
<evidence type="ECO:0000313" key="1">
    <source>
        <dbReference type="EMBL" id="JAI03354.1"/>
    </source>
</evidence>
<proteinExistence type="predicted"/>
<reference evidence="1" key="2">
    <citation type="journal article" date="2015" name="Fish Shellfish Immunol.">
        <title>Early steps in the European eel (Anguilla anguilla)-Vibrio vulnificus interaction in the gills: Role of the RtxA13 toxin.</title>
        <authorList>
            <person name="Callol A."/>
            <person name="Pajuelo D."/>
            <person name="Ebbesson L."/>
            <person name="Teles M."/>
            <person name="MacKenzie S."/>
            <person name="Amaro C."/>
        </authorList>
    </citation>
    <scope>NUCLEOTIDE SEQUENCE</scope>
</reference>
<protein>
    <submittedName>
        <fullName evidence="1">Uncharacterized protein</fullName>
    </submittedName>
</protein>
<sequence length="79" mass="8750">MSHQQDGVFFANLSQSLCVSVCSSRDCYPLLPVLSKQELEVLLQCLLSCQFLGEVNWCNTWVGGVSVQLLLQSSVDLIE</sequence>
<accession>A0A0E9XNT5</accession>
<reference evidence="1" key="1">
    <citation type="submission" date="2014-11" db="EMBL/GenBank/DDBJ databases">
        <authorList>
            <person name="Amaro Gonzalez C."/>
        </authorList>
    </citation>
    <scope>NUCLEOTIDE SEQUENCE</scope>
</reference>
<name>A0A0E9XNT5_ANGAN</name>